<dbReference type="EMBL" id="GBRH01169057">
    <property type="protein sequence ID" value="JAE28839.1"/>
    <property type="molecule type" value="Transcribed_RNA"/>
</dbReference>
<accession>A0A0A9GZ70</accession>
<sequence length="39" mass="4880">MPALLVMFQRFRDCKHVFPAFSTRKRKQMIVWLWLYSTF</sequence>
<organism evidence="1">
    <name type="scientific">Arundo donax</name>
    <name type="common">Giant reed</name>
    <name type="synonym">Donax arundinaceus</name>
    <dbReference type="NCBI Taxonomy" id="35708"/>
    <lineage>
        <taxon>Eukaryota</taxon>
        <taxon>Viridiplantae</taxon>
        <taxon>Streptophyta</taxon>
        <taxon>Embryophyta</taxon>
        <taxon>Tracheophyta</taxon>
        <taxon>Spermatophyta</taxon>
        <taxon>Magnoliopsida</taxon>
        <taxon>Liliopsida</taxon>
        <taxon>Poales</taxon>
        <taxon>Poaceae</taxon>
        <taxon>PACMAD clade</taxon>
        <taxon>Arundinoideae</taxon>
        <taxon>Arundineae</taxon>
        <taxon>Arundo</taxon>
    </lineage>
</organism>
<proteinExistence type="predicted"/>
<reference evidence="1" key="1">
    <citation type="submission" date="2014-09" db="EMBL/GenBank/DDBJ databases">
        <authorList>
            <person name="Magalhaes I.L.F."/>
            <person name="Oliveira U."/>
            <person name="Santos F.R."/>
            <person name="Vidigal T.H.D.A."/>
            <person name="Brescovit A.D."/>
            <person name="Santos A.J."/>
        </authorList>
    </citation>
    <scope>NUCLEOTIDE SEQUENCE</scope>
    <source>
        <tissue evidence="1">Shoot tissue taken approximately 20 cm above the soil surface</tissue>
    </source>
</reference>
<name>A0A0A9GZ70_ARUDO</name>
<protein>
    <submittedName>
        <fullName evidence="1">Uncharacterized protein</fullName>
    </submittedName>
</protein>
<evidence type="ECO:0000313" key="1">
    <source>
        <dbReference type="EMBL" id="JAE28839.1"/>
    </source>
</evidence>
<dbReference type="AlphaFoldDB" id="A0A0A9GZ70"/>
<reference evidence="1" key="2">
    <citation type="journal article" date="2015" name="Data Brief">
        <title>Shoot transcriptome of the giant reed, Arundo donax.</title>
        <authorList>
            <person name="Barrero R.A."/>
            <person name="Guerrero F.D."/>
            <person name="Moolhuijzen P."/>
            <person name="Goolsby J.A."/>
            <person name="Tidwell J."/>
            <person name="Bellgard S.E."/>
            <person name="Bellgard M.I."/>
        </authorList>
    </citation>
    <scope>NUCLEOTIDE SEQUENCE</scope>
    <source>
        <tissue evidence="1">Shoot tissue taken approximately 20 cm above the soil surface</tissue>
    </source>
</reference>